<dbReference type="EMBL" id="WNTK01000011">
    <property type="protein sequence ID" value="KAG9476619.1"/>
    <property type="molecule type" value="Genomic_DNA"/>
</dbReference>
<organism evidence="1 2">
    <name type="scientific">Eleutherodactylus coqui</name>
    <name type="common">Puerto Rican coqui</name>
    <dbReference type="NCBI Taxonomy" id="57060"/>
    <lineage>
        <taxon>Eukaryota</taxon>
        <taxon>Metazoa</taxon>
        <taxon>Chordata</taxon>
        <taxon>Craniata</taxon>
        <taxon>Vertebrata</taxon>
        <taxon>Euteleostomi</taxon>
        <taxon>Amphibia</taxon>
        <taxon>Batrachia</taxon>
        <taxon>Anura</taxon>
        <taxon>Neobatrachia</taxon>
        <taxon>Hyloidea</taxon>
        <taxon>Eleutherodactylidae</taxon>
        <taxon>Eleutherodactylinae</taxon>
        <taxon>Eleutherodactylus</taxon>
        <taxon>Eleutherodactylus</taxon>
    </lineage>
</organism>
<evidence type="ECO:0000313" key="2">
    <source>
        <dbReference type="Proteomes" id="UP000770717"/>
    </source>
</evidence>
<accession>A0A8J6EWB9</accession>
<sequence length="91" mass="10429">MKFLERNPRWLSLTWPTATTKAQRTFSHPSKCSTKFPSCIVLFGSLRVALAFESPCISTKYFAALSRDLTLWQTIQSTKRTLFIIVKVIES</sequence>
<keyword evidence="2" id="KW-1185">Reference proteome</keyword>
<protein>
    <submittedName>
        <fullName evidence="1">Uncharacterized protein</fullName>
    </submittedName>
</protein>
<gene>
    <name evidence="1" type="ORF">GDO78_003249</name>
</gene>
<reference evidence="1" key="1">
    <citation type="thesis" date="2020" institute="ProQuest LLC" country="789 East Eisenhower Parkway, Ann Arbor, MI, USA">
        <title>Comparative Genomics and Chromosome Evolution.</title>
        <authorList>
            <person name="Mudd A.B."/>
        </authorList>
    </citation>
    <scope>NUCLEOTIDE SEQUENCE</scope>
    <source>
        <strain evidence="1">HN-11 Male</strain>
        <tissue evidence="1">Kidney and liver</tissue>
    </source>
</reference>
<name>A0A8J6EWB9_ELECQ</name>
<comment type="caution">
    <text evidence="1">The sequence shown here is derived from an EMBL/GenBank/DDBJ whole genome shotgun (WGS) entry which is preliminary data.</text>
</comment>
<evidence type="ECO:0000313" key="1">
    <source>
        <dbReference type="EMBL" id="KAG9476619.1"/>
    </source>
</evidence>
<dbReference type="AlphaFoldDB" id="A0A8J6EWB9"/>
<dbReference type="Proteomes" id="UP000770717">
    <property type="component" value="Unassembled WGS sequence"/>
</dbReference>
<proteinExistence type="predicted"/>